<dbReference type="AlphaFoldDB" id="A0A0H2S1V0"/>
<gene>
    <name evidence="1" type="ORF">SCHPADRAFT_249050</name>
</gene>
<keyword evidence="2" id="KW-1185">Reference proteome</keyword>
<dbReference type="InParanoid" id="A0A0H2S1V0"/>
<dbReference type="EMBL" id="KQ085925">
    <property type="protein sequence ID" value="KLO15773.1"/>
    <property type="molecule type" value="Genomic_DNA"/>
</dbReference>
<protein>
    <submittedName>
        <fullName evidence="1">Uncharacterized protein</fullName>
    </submittedName>
</protein>
<organism evidence="1 2">
    <name type="scientific">Schizopora paradoxa</name>
    <dbReference type="NCBI Taxonomy" id="27342"/>
    <lineage>
        <taxon>Eukaryota</taxon>
        <taxon>Fungi</taxon>
        <taxon>Dikarya</taxon>
        <taxon>Basidiomycota</taxon>
        <taxon>Agaricomycotina</taxon>
        <taxon>Agaricomycetes</taxon>
        <taxon>Hymenochaetales</taxon>
        <taxon>Schizoporaceae</taxon>
        <taxon>Schizopora</taxon>
    </lineage>
</organism>
<reference evidence="1 2" key="1">
    <citation type="submission" date="2015-04" db="EMBL/GenBank/DDBJ databases">
        <title>Complete genome sequence of Schizopora paradoxa KUC8140, a cosmopolitan wood degrader in East Asia.</title>
        <authorList>
            <consortium name="DOE Joint Genome Institute"/>
            <person name="Min B."/>
            <person name="Park H."/>
            <person name="Jang Y."/>
            <person name="Kim J.-J."/>
            <person name="Kim K.H."/>
            <person name="Pangilinan J."/>
            <person name="Lipzen A."/>
            <person name="Riley R."/>
            <person name="Grigoriev I.V."/>
            <person name="Spatafora J.W."/>
            <person name="Choi I.-G."/>
        </authorList>
    </citation>
    <scope>NUCLEOTIDE SEQUENCE [LARGE SCALE GENOMIC DNA]</scope>
    <source>
        <strain evidence="1 2">KUC8140</strain>
    </source>
</reference>
<sequence length="223" mass="25251">MFDVVGLSLWRIENMEELLYKRLDSPPLLKSDFGPSLQVRSETSPSHSQRVDEDAFMRLVSSFVHRLCIHPERIEAFTIQNMDDSFTDIFYSRIFSFFSNAYCVEFSGTTLERGPGNSAKGFTNFLSREAQSAERLDGAVALPSITTLIFDDVQFNLSNFKQLCIFLKHRKGRGEEVSFVRVNNCAGIGVKRRMDLKELVTLVQIDNNDDLNDVDGPSTKAST</sequence>
<name>A0A0H2S1V0_9AGAM</name>
<evidence type="ECO:0000313" key="1">
    <source>
        <dbReference type="EMBL" id="KLO15773.1"/>
    </source>
</evidence>
<accession>A0A0H2S1V0</accession>
<dbReference type="Proteomes" id="UP000053477">
    <property type="component" value="Unassembled WGS sequence"/>
</dbReference>
<evidence type="ECO:0000313" key="2">
    <source>
        <dbReference type="Proteomes" id="UP000053477"/>
    </source>
</evidence>
<proteinExistence type="predicted"/>